<feature type="domain" description="3-hydroxyacyl-CoA dehydrogenase C-terminal" evidence="4">
    <location>
        <begin position="190"/>
        <end position="286"/>
    </location>
</feature>
<dbReference type="InterPro" id="IPR022694">
    <property type="entry name" value="3-OHacyl-CoA_DH"/>
</dbReference>
<sequence>MNSDVKRIAVVGAGQMGHQIAMLCALGGFETKLQDVSDSALRRAQESLQGHMERWVGKGRLSREDRDVAFGRLQFTNSLEDAVSAADLVIEAVVEKLPVKRQVFQQLGTLTQGHTILATNSSTIVSSKLADVTAKPDKVCNMHFFFPPLVMNCVEVVMSEFTSQETADAVLAVCERIGRTGVLLRKEISGFVANRILGALQREAVALYEAGVADFKDIDTICQTALNHPIGPFALMDLSGLDVVQFVMQQQYEETGDEDLKPFAGLVERVERGDLGRKTGKGWYDYTTEGGSK</sequence>
<keyword evidence="3" id="KW-0560">Oxidoreductase</keyword>
<comment type="pathway">
    <text evidence="1">Lipid metabolism; butanoate metabolism.</text>
</comment>
<dbReference type="RefSeq" id="WP_268004915.1">
    <property type="nucleotide sequence ID" value="NZ_BSUT01000001.1"/>
</dbReference>
<dbReference type="Gene3D" id="1.10.1040.10">
    <property type="entry name" value="N-(1-d-carboxylethyl)-l-norvaline Dehydrogenase, domain 2"/>
    <property type="match status" value="1"/>
</dbReference>
<dbReference type="Gene3D" id="3.40.50.720">
    <property type="entry name" value="NAD(P)-binding Rossmann-like Domain"/>
    <property type="match status" value="1"/>
</dbReference>
<reference evidence="6" key="1">
    <citation type="submission" date="2022-08" db="EMBL/GenBank/DDBJ databases">
        <title>Alicyclobacillus fastidiosus DSM 17978, complete genome.</title>
        <authorList>
            <person name="Wang Q."/>
            <person name="Cai R."/>
            <person name="Wang Z."/>
        </authorList>
    </citation>
    <scope>NUCLEOTIDE SEQUENCE</scope>
    <source>
        <strain evidence="6">DSM 17978</strain>
    </source>
</reference>
<feature type="domain" description="3-hydroxyacyl-CoA dehydrogenase NAD binding" evidence="5">
    <location>
        <begin position="8"/>
        <end position="186"/>
    </location>
</feature>
<dbReference type="Pfam" id="PF00725">
    <property type="entry name" value="3HCDH"/>
    <property type="match status" value="1"/>
</dbReference>
<protein>
    <submittedName>
        <fullName evidence="6">3-hydroxyacyl-CoA dehydrogenase family protein</fullName>
    </submittedName>
</protein>
<dbReference type="InterPro" id="IPR006108">
    <property type="entry name" value="3HC_DH_C"/>
</dbReference>
<dbReference type="SUPFAM" id="SSF48179">
    <property type="entry name" value="6-phosphogluconate dehydrogenase C-terminal domain-like"/>
    <property type="match status" value="1"/>
</dbReference>
<dbReference type="PIRSF" id="PIRSF000105">
    <property type="entry name" value="HCDH"/>
    <property type="match status" value="1"/>
</dbReference>
<gene>
    <name evidence="6" type="ORF">NZD89_22425</name>
</gene>
<comment type="similarity">
    <text evidence="2">Belongs to the 3-hydroxyacyl-CoA dehydrogenase family.</text>
</comment>
<dbReference type="InterPro" id="IPR008927">
    <property type="entry name" value="6-PGluconate_DH-like_C_sf"/>
</dbReference>
<dbReference type="InterPro" id="IPR036291">
    <property type="entry name" value="NAD(P)-bd_dom_sf"/>
</dbReference>
<keyword evidence="7" id="KW-1185">Reference proteome</keyword>
<dbReference type="Pfam" id="PF02737">
    <property type="entry name" value="3HCDH_N"/>
    <property type="match status" value="1"/>
</dbReference>
<evidence type="ECO:0000256" key="2">
    <source>
        <dbReference type="ARBA" id="ARBA00009463"/>
    </source>
</evidence>
<evidence type="ECO:0000256" key="1">
    <source>
        <dbReference type="ARBA" id="ARBA00005086"/>
    </source>
</evidence>
<accession>A0ABY6ZDP9</accession>
<dbReference type="InterPro" id="IPR006176">
    <property type="entry name" value="3-OHacyl-CoA_DH_NAD-bd"/>
</dbReference>
<evidence type="ECO:0000259" key="5">
    <source>
        <dbReference type="Pfam" id="PF02737"/>
    </source>
</evidence>
<organism evidence="6 7">
    <name type="scientific">Alicyclobacillus fastidiosus</name>
    <dbReference type="NCBI Taxonomy" id="392011"/>
    <lineage>
        <taxon>Bacteria</taxon>
        <taxon>Bacillati</taxon>
        <taxon>Bacillota</taxon>
        <taxon>Bacilli</taxon>
        <taxon>Bacillales</taxon>
        <taxon>Alicyclobacillaceae</taxon>
        <taxon>Alicyclobacillus</taxon>
    </lineage>
</organism>
<dbReference type="PANTHER" id="PTHR48075:SF5">
    <property type="entry name" value="3-HYDROXYBUTYRYL-COA DEHYDROGENASE"/>
    <property type="match status" value="1"/>
</dbReference>
<dbReference type="PANTHER" id="PTHR48075">
    <property type="entry name" value="3-HYDROXYACYL-COA DEHYDROGENASE FAMILY PROTEIN"/>
    <property type="match status" value="1"/>
</dbReference>
<evidence type="ECO:0000256" key="3">
    <source>
        <dbReference type="ARBA" id="ARBA00023002"/>
    </source>
</evidence>
<dbReference type="EMBL" id="CP104067">
    <property type="protein sequence ID" value="WAH41014.1"/>
    <property type="molecule type" value="Genomic_DNA"/>
</dbReference>
<evidence type="ECO:0000313" key="7">
    <source>
        <dbReference type="Proteomes" id="UP001164761"/>
    </source>
</evidence>
<proteinExistence type="inferred from homology"/>
<dbReference type="SUPFAM" id="SSF51735">
    <property type="entry name" value="NAD(P)-binding Rossmann-fold domains"/>
    <property type="match status" value="1"/>
</dbReference>
<dbReference type="Proteomes" id="UP001164761">
    <property type="component" value="Chromosome"/>
</dbReference>
<dbReference type="InterPro" id="IPR013328">
    <property type="entry name" value="6PGD_dom2"/>
</dbReference>
<name>A0ABY6ZDP9_9BACL</name>
<evidence type="ECO:0000259" key="4">
    <source>
        <dbReference type="Pfam" id="PF00725"/>
    </source>
</evidence>
<evidence type="ECO:0000313" key="6">
    <source>
        <dbReference type="EMBL" id="WAH41014.1"/>
    </source>
</evidence>